<feature type="region of interest" description="Disordered" evidence="1">
    <location>
        <begin position="1"/>
        <end position="39"/>
    </location>
</feature>
<gene>
    <name evidence="2" type="ORF">PRUPE_2G176700</name>
</gene>
<organism evidence="2 3">
    <name type="scientific">Prunus persica</name>
    <name type="common">Peach</name>
    <name type="synonym">Amygdalus persica</name>
    <dbReference type="NCBI Taxonomy" id="3760"/>
    <lineage>
        <taxon>Eukaryota</taxon>
        <taxon>Viridiplantae</taxon>
        <taxon>Streptophyta</taxon>
        <taxon>Embryophyta</taxon>
        <taxon>Tracheophyta</taxon>
        <taxon>Spermatophyta</taxon>
        <taxon>Magnoliopsida</taxon>
        <taxon>eudicotyledons</taxon>
        <taxon>Gunneridae</taxon>
        <taxon>Pentapetalae</taxon>
        <taxon>rosids</taxon>
        <taxon>fabids</taxon>
        <taxon>Rosales</taxon>
        <taxon>Rosaceae</taxon>
        <taxon>Amygdaloideae</taxon>
        <taxon>Amygdaleae</taxon>
        <taxon>Prunus</taxon>
    </lineage>
</organism>
<evidence type="ECO:0000313" key="2">
    <source>
        <dbReference type="EMBL" id="ONI23237.1"/>
    </source>
</evidence>
<dbReference type="AlphaFoldDB" id="A0A251QHC6"/>
<protein>
    <submittedName>
        <fullName evidence="2">Uncharacterized protein</fullName>
    </submittedName>
</protein>
<dbReference type="EMBL" id="CM007652">
    <property type="protein sequence ID" value="ONI23237.1"/>
    <property type="molecule type" value="Genomic_DNA"/>
</dbReference>
<name>A0A251QHC6_PRUPE</name>
<dbReference type="Proteomes" id="UP000006882">
    <property type="component" value="Chromosome G2"/>
</dbReference>
<proteinExistence type="predicted"/>
<feature type="compositionally biased region" description="Polar residues" evidence="1">
    <location>
        <begin position="1"/>
        <end position="25"/>
    </location>
</feature>
<keyword evidence="3" id="KW-1185">Reference proteome</keyword>
<reference evidence="2 3" key="1">
    <citation type="journal article" date="2013" name="Nat. Genet.">
        <title>The high-quality draft genome of peach (Prunus persica) identifies unique patterns of genetic diversity, domestication and genome evolution.</title>
        <authorList>
            <consortium name="International Peach Genome Initiative"/>
            <person name="Verde I."/>
            <person name="Abbott A.G."/>
            <person name="Scalabrin S."/>
            <person name="Jung S."/>
            <person name="Shu S."/>
            <person name="Marroni F."/>
            <person name="Zhebentyayeva T."/>
            <person name="Dettori M.T."/>
            <person name="Grimwood J."/>
            <person name="Cattonaro F."/>
            <person name="Zuccolo A."/>
            <person name="Rossini L."/>
            <person name="Jenkins J."/>
            <person name="Vendramin E."/>
            <person name="Meisel L.A."/>
            <person name="Decroocq V."/>
            <person name="Sosinski B."/>
            <person name="Prochnik S."/>
            <person name="Mitros T."/>
            <person name="Policriti A."/>
            <person name="Cipriani G."/>
            <person name="Dondini L."/>
            <person name="Ficklin S."/>
            <person name="Goodstein D.M."/>
            <person name="Xuan P."/>
            <person name="Del Fabbro C."/>
            <person name="Aramini V."/>
            <person name="Copetti D."/>
            <person name="Gonzalez S."/>
            <person name="Horner D.S."/>
            <person name="Falchi R."/>
            <person name="Lucas S."/>
            <person name="Mica E."/>
            <person name="Maldonado J."/>
            <person name="Lazzari B."/>
            <person name="Bielenberg D."/>
            <person name="Pirona R."/>
            <person name="Miculan M."/>
            <person name="Barakat A."/>
            <person name="Testolin R."/>
            <person name="Stella A."/>
            <person name="Tartarini S."/>
            <person name="Tonutti P."/>
            <person name="Arus P."/>
            <person name="Orellana A."/>
            <person name="Wells C."/>
            <person name="Main D."/>
            <person name="Vizzotto G."/>
            <person name="Silva H."/>
            <person name="Salamini F."/>
            <person name="Schmutz J."/>
            <person name="Morgante M."/>
            <person name="Rokhsar D.S."/>
        </authorList>
    </citation>
    <scope>NUCLEOTIDE SEQUENCE [LARGE SCALE GENOMIC DNA]</scope>
    <source>
        <strain evidence="3">cv. Nemared</strain>
    </source>
</reference>
<accession>A0A251QHC6</accession>
<evidence type="ECO:0000256" key="1">
    <source>
        <dbReference type="SAM" id="MobiDB-lite"/>
    </source>
</evidence>
<evidence type="ECO:0000313" key="3">
    <source>
        <dbReference type="Proteomes" id="UP000006882"/>
    </source>
</evidence>
<sequence length="66" mass="7604">MPSSTLLQPTISSTTQRTPATSLYSPNHPYRSKSTKHYPSITQKKKFHINKKYPDLIKQQDIEAIM</sequence>
<dbReference type="Gramene" id="ONI23237">
    <property type="protein sequence ID" value="ONI23237"/>
    <property type="gene ID" value="PRUPE_2G176700"/>
</dbReference>